<evidence type="ECO:0000313" key="3">
    <source>
        <dbReference type="EMBL" id="DAF48565.1"/>
    </source>
</evidence>
<feature type="compositionally biased region" description="Basic and acidic residues" evidence="1">
    <location>
        <begin position="210"/>
        <end position="219"/>
    </location>
</feature>
<dbReference type="InterPro" id="IPR005543">
    <property type="entry name" value="PASTA_dom"/>
</dbReference>
<evidence type="ECO:0000256" key="1">
    <source>
        <dbReference type="SAM" id="MobiDB-lite"/>
    </source>
</evidence>
<reference evidence="3" key="1">
    <citation type="journal article" date="2021" name="Proc. Natl. Acad. Sci. U.S.A.">
        <title>A Catalog of Tens of Thousands of Viruses from Human Metagenomes Reveals Hidden Associations with Chronic Diseases.</title>
        <authorList>
            <person name="Tisza M.J."/>
            <person name="Buck C.B."/>
        </authorList>
    </citation>
    <scope>NUCLEOTIDE SEQUENCE</scope>
    <source>
        <strain evidence="3">CtdvJ3</strain>
    </source>
</reference>
<dbReference type="Pfam" id="PF03793">
    <property type="entry name" value="PASTA"/>
    <property type="match status" value="1"/>
</dbReference>
<feature type="region of interest" description="Disordered" evidence="1">
    <location>
        <begin position="200"/>
        <end position="219"/>
    </location>
</feature>
<evidence type="ECO:0000259" key="2">
    <source>
        <dbReference type="Pfam" id="PF03793"/>
    </source>
</evidence>
<accession>A0A8S5SC71</accession>
<dbReference type="CDD" id="cd06577">
    <property type="entry name" value="PASTA_pknB"/>
    <property type="match status" value="1"/>
</dbReference>
<proteinExistence type="predicted"/>
<protein>
    <submittedName>
        <fullName evidence="3">3-isopropylmalate dehydratase small subunit</fullName>
    </submittedName>
</protein>
<dbReference type="EMBL" id="BK032569">
    <property type="protein sequence ID" value="DAF48565.1"/>
    <property type="molecule type" value="Genomic_DNA"/>
</dbReference>
<organism evidence="3">
    <name type="scientific">Siphoviridae sp. ctdvJ3</name>
    <dbReference type="NCBI Taxonomy" id="2827903"/>
    <lineage>
        <taxon>Viruses</taxon>
        <taxon>Duplodnaviria</taxon>
        <taxon>Heunggongvirae</taxon>
        <taxon>Uroviricota</taxon>
        <taxon>Caudoviricetes</taxon>
    </lineage>
</organism>
<name>A0A8S5SC71_9CAUD</name>
<sequence>MRDLLFRCVSHVGAHFFIALMKGDRTMSGEKKTPKTTNNIATGIAMAASIVPLVKPAIEAVRDYADKTIEERKKLVVVPKLYSSEYRTTSEQAVEILTSLGLKAVLSPTLIDDADGKYRNCINNQVIKSEPKAKQKVEPGTTVRVLYITQEVIDESQRLFNESEKRKAELLLEKSIRRSERKEKTKQVVSDVADTVKRGVGKIPSVLHKKNNDKEEHNE</sequence>
<feature type="domain" description="PASTA" evidence="2">
    <location>
        <begin position="89"/>
        <end position="146"/>
    </location>
</feature>
<dbReference type="Gene3D" id="3.30.10.20">
    <property type="match status" value="1"/>
</dbReference>